<evidence type="ECO:0000259" key="1">
    <source>
        <dbReference type="Pfam" id="PF00085"/>
    </source>
</evidence>
<comment type="caution">
    <text evidence="2">The sequence shown here is derived from an EMBL/GenBank/DDBJ whole genome shotgun (WGS) entry which is preliminary data.</text>
</comment>
<dbReference type="AlphaFoldDB" id="A0A941DM86"/>
<keyword evidence="3" id="KW-1185">Reference proteome</keyword>
<sequence>MTVLSLQPDSIQEHLPNSRWLVACLCAAWCDTCNAYRSAFEALAEKHPDKCFCWIDIEDQASLVEDIDIENFPTILVQIDDQIEFLGTMLPDTQQLHRMLQSFSAPEDGSRKKFQRTSLNQHAPDGWNLRTSLLEMQ</sequence>
<name>A0A941DM86_9BURK</name>
<proteinExistence type="predicted"/>
<dbReference type="Gene3D" id="3.40.30.10">
    <property type="entry name" value="Glutaredoxin"/>
    <property type="match status" value="1"/>
</dbReference>
<organism evidence="2 3">
    <name type="scientific">Undibacterium luofuense</name>
    <dbReference type="NCBI Taxonomy" id="2828733"/>
    <lineage>
        <taxon>Bacteria</taxon>
        <taxon>Pseudomonadati</taxon>
        <taxon>Pseudomonadota</taxon>
        <taxon>Betaproteobacteria</taxon>
        <taxon>Burkholderiales</taxon>
        <taxon>Oxalobacteraceae</taxon>
        <taxon>Undibacterium</taxon>
    </lineage>
</organism>
<protein>
    <submittedName>
        <fullName evidence="2">Thioredoxin family protein</fullName>
    </submittedName>
</protein>
<evidence type="ECO:0000313" key="2">
    <source>
        <dbReference type="EMBL" id="MBR7783378.1"/>
    </source>
</evidence>
<dbReference type="SUPFAM" id="SSF52833">
    <property type="entry name" value="Thioredoxin-like"/>
    <property type="match status" value="1"/>
</dbReference>
<dbReference type="InterPro" id="IPR013766">
    <property type="entry name" value="Thioredoxin_domain"/>
</dbReference>
<dbReference type="EMBL" id="JAGSPN010000011">
    <property type="protein sequence ID" value="MBR7783378.1"/>
    <property type="molecule type" value="Genomic_DNA"/>
</dbReference>
<gene>
    <name evidence="2" type="ORF">KDM89_14615</name>
</gene>
<dbReference type="CDD" id="cd02947">
    <property type="entry name" value="TRX_family"/>
    <property type="match status" value="1"/>
</dbReference>
<reference evidence="2" key="1">
    <citation type="submission" date="2021-04" db="EMBL/GenBank/DDBJ databases">
        <title>novel species isolated from subtropical streams in China.</title>
        <authorList>
            <person name="Lu H."/>
        </authorList>
    </citation>
    <scope>NUCLEOTIDE SEQUENCE</scope>
    <source>
        <strain evidence="2">LFS511W</strain>
    </source>
</reference>
<dbReference type="InterPro" id="IPR036249">
    <property type="entry name" value="Thioredoxin-like_sf"/>
</dbReference>
<feature type="domain" description="Thioredoxin" evidence="1">
    <location>
        <begin position="5"/>
        <end position="82"/>
    </location>
</feature>
<dbReference type="RefSeq" id="WP_212688656.1">
    <property type="nucleotide sequence ID" value="NZ_JAGSPN010000011.1"/>
</dbReference>
<evidence type="ECO:0000313" key="3">
    <source>
        <dbReference type="Proteomes" id="UP000680067"/>
    </source>
</evidence>
<dbReference type="Proteomes" id="UP000680067">
    <property type="component" value="Unassembled WGS sequence"/>
</dbReference>
<dbReference type="Pfam" id="PF00085">
    <property type="entry name" value="Thioredoxin"/>
    <property type="match status" value="1"/>
</dbReference>
<accession>A0A941DM86</accession>